<dbReference type="Pfam" id="PF02602">
    <property type="entry name" value="HEM4"/>
    <property type="match status" value="1"/>
</dbReference>
<protein>
    <recommendedName>
        <fullName evidence="1">Tetrapyrrole biosynthesis uroporphyrinogen III synthase domain-containing protein</fullName>
    </recommendedName>
</protein>
<dbReference type="PANTHER" id="PTHR38020">
    <property type="entry name" value="UROPORPHYRINOGEN-III SYNTHASE"/>
    <property type="match status" value="1"/>
</dbReference>
<dbReference type="SUPFAM" id="SSF69618">
    <property type="entry name" value="HemD-like"/>
    <property type="match status" value="1"/>
</dbReference>
<accession>A0A2G5CER9</accession>
<reference evidence="2 3" key="1">
    <citation type="submission" date="2017-09" db="EMBL/GenBank/DDBJ databases">
        <title>WGS assembly of Aquilegia coerulea Goldsmith.</title>
        <authorList>
            <person name="Hodges S."/>
            <person name="Kramer E."/>
            <person name="Nordborg M."/>
            <person name="Tomkins J."/>
            <person name="Borevitz J."/>
            <person name="Derieg N."/>
            <person name="Yan J."/>
            <person name="Mihaltcheva S."/>
            <person name="Hayes R.D."/>
            <person name="Rokhsar D."/>
        </authorList>
    </citation>
    <scope>NUCLEOTIDE SEQUENCE [LARGE SCALE GENOMIC DNA]</scope>
    <source>
        <strain evidence="3">cv. Goldsmith</strain>
    </source>
</reference>
<evidence type="ECO:0000313" key="3">
    <source>
        <dbReference type="Proteomes" id="UP000230069"/>
    </source>
</evidence>
<dbReference type="EMBL" id="KZ305077">
    <property type="protein sequence ID" value="PIA29337.1"/>
    <property type="molecule type" value="Genomic_DNA"/>
</dbReference>
<keyword evidence="3" id="KW-1185">Reference proteome</keyword>
<dbReference type="GO" id="GO:0004852">
    <property type="term" value="F:uroporphyrinogen-III synthase activity"/>
    <property type="evidence" value="ECO:0007669"/>
    <property type="project" value="InterPro"/>
</dbReference>
<dbReference type="OrthoDB" id="259181at2759"/>
<evidence type="ECO:0000313" key="2">
    <source>
        <dbReference type="EMBL" id="PIA29337.1"/>
    </source>
</evidence>
<proteinExistence type="predicted"/>
<evidence type="ECO:0000259" key="1">
    <source>
        <dbReference type="Pfam" id="PF02602"/>
    </source>
</evidence>
<dbReference type="InterPro" id="IPR003754">
    <property type="entry name" value="4pyrrol_synth_uPrphyn_synth"/>
</dbReference>
<dbReference type="Proteomes" id="UP000230069">
    <property type="component" value="Unassembled WGS sequence"/>
</dbReference>
<dbReference type="STRING" id="218851.A0A2G5CER9"/>
<dbReference type="UniPathway" id="UPA00251">
    <property type="reaction ID" value="UER00320"/>
</dbReference>
<sequence>MLCVNYNRIRVLVPSIATPLSLVESLGFGFGRKVLCPVPIVIGLDEPPVVPDFLEALSLKDWVPVKVSAYETRWAGPNCAAPFLEKLRMEGLDAIVFTSTAEVQGLLKSLSELGFDWEMVRKRWPGLVVAAHGPVTAAGANSLGVSVDVVSSRFGSFEGVVEALMFKLGYQ</sequence>
<dbReference type="AlphaFoldDB" id="A0A2G5CER9"/>
<dbReference type="Gene3D" id="3.40.50.10090">
    <property type="match status" value="1"/>
</dbReference>
<dbReference type="InParanoid" id="A0A2G5CER9"/>
<feature type="domain" description="Tetrapyrrole biosynthesis uroporphyrinogen III synthase" evidence="1">
    <location>
        <begin position="51"/>
        <end position="154"/>
    </location>
</feature>
<name>A0A2G5CER9_AQUCA</name>
<gene>
    <name evidence="2" type="ORF">AQUCO_06000002v1</name>
</gene>
<dbReference type="PANTHER" id="PTHR38020:SF1">
    <property type="entry name" value="UROPORPHYRINOGEN-III SYNTHASE"/>
    <property type="match status" value="1"/>
</dbReference>
<dbReference type="InterPro" id="IPR036108">
    <property type="entry name" value="4pyrrol_syn_uPrphyn_synt_sf"/>
</dbReference>
<dbReference type="GO" id="GO:0006782">
    <property type="term" value="P:protoporphyrinogen IX biosynthetic process"/>
    <property type="evidence" value="ECO:0007669"/>
    <property type="project" value="UniProtKB-UniPathway"/>
</dbReference>
<organism evidence="2 3">
    <name type="scientific">Aquilegia coerulea</name>
    <name type="common">Rocky mountain columbine</name>
    <dbReference type="NCBI Taxonomy" id="218851"/>
    <lineage>
        <taxon>Eukaryota</taxon>
        <taxon>Viridiplantae</taxon>
        <taxon>Streptophyta</taxon>
        <taxon>Embryophyta</taxon>
        <taxon>Tracheophyta</taxon>
        <taxon>Spermatophyta</taxon>
        <taxon>Magnoliopsida</taxon>
        <taxon>Ranunculales</taxon>
        <taxon>Ranunculaceae</taxon>
        <taxon>Thalictroideae</taxon>
        <taxon>Aquilegia</taxon>
    </lineage>
</organism>